<dbReference type="CDD" id="cd15457">
    <property type="entry name" value="NADAR"/>
    <property type="match status" value="1"/>
</dbReference>
<accession>A0A4S4MMY8</accession>
<dbReference type="InterPro" id="IPR012816">
    <property type="entry name" value="NADAR"/>
</dbReference>
<feature type="compositionally biased region" description="Low complexity" evidence="1">
    <location>
        <begin position="197"/>
        <end position="209"/>
    </location>
</feature>
<organism evidence="3 4">
    <name type="scientific">Antrodiella citrinella</name>
    <dbReference type="NCBI Taxonomy" id="2447956"/>
    <lineage>
        <taxon>Eukaryota</taxon>
        <taxon>Fungi</taxon>
        <taxon>Dikarya</taxon>
        <taxon>Basidiomycota</taxon>
        <taxon>Agaricomycotina</taxon>
        <taxon>Agaricomycetes</taxon>
        <taxon>Polyporales</taxon>
        <taxon>Steccherinaceae</taxon>
        <taxon>Antrodiella</taxon>
    </lineage>
</organism>
<dbReference type="AlphaFoldDB" id="A0A4S4MMY8"/>
<proteinExistence type="predicted"/>
<feature type="compositionally biased region" description="Basic and acidic residues" evidence="1">
    <location>
        <begin position="175"/>
        <end position="190"/>
    </location>
</feature>
<dbReference type="InterPro" id="IPR037238">
    <property type="entry name" value="YbiA-like_sf"/>
</dbReference>
<keyword evidence="4" id="KW-1185">Reference proteome</keyword>
<evidence type="ECO:0000256" key="1">
    <source>
        <dbReference type="SAM" id="MobiDB-lite"/>
    </source>
</evidence>
<name>A0A4S4MMY8_9APHY</name>
<comment type="caution">
    <text evidence="3">The sequence shown here is derived from an EMBL/GenBank/DDBJ whole genome shotgun (WGS) entry which is preliminary data.</text>
</comment>
<dbReference type="Gene3D" id="1.10.357.40">
    <property type="entry name" value="YbiA-like"/>
    <property type="match status" value="1"/>
</dbReference>
<reference evidence="3 4" key="1">
    <citation type="submission" date="2019-02" db="EMBL/GenBank/DDBJ databases">
        <title>Genome sequencing of the rare red list fungi Antrodiella citrinella (Flaviporus citrinellus).</title>
        <authorList>
            <person name="Buettner E."/>
            <person name="Kellner H."/>
        </authorList>
    </citation>
    <scope>NUCLEOTIDE SEQUENCE [LARGE SCALE GENOMIC DNA]</scope>
    <source>
        <strain evidence="3 4">DSM 108506</strain>
    </source>
</reference>
<feature type="domain" description="NADAR" evidence="2">
    <location>
        <begin position="255"/>
        <end position="395"/>
    </location>
</feature>
<gene>
    <name evidence="3" type="ORF">EUX98_g6867</name>
</gene>
<dbReference type="SUPFAM" id="SSF143990">
    <property type="entry name" value="YbiA-like"/>
    <property type="match status" value="1"/>
</dbReference>
<evidence type="ECO:0000259" key="2">
    <source>
        <dbReference type="Pfam" id="PF08719"/>
    </source>
</evidence>
<feature type="compositionally biased region" description="Polar residues" evidence="1">
    <location>
        <begin position="210"/>
        <end position="227"/>
    </location>
</feature>
<dbReference type="Proteomes" id="UP000308730">
    <property type="component" value="Unassembled WGS sequence"/>
</dbReference>
<feature type="compositionally biased region" description="Basic and acidic residues" evidence="1">
    <location>
        <begin position="88"/>
        <end position="101"/>
    </location>
</feature>
<protein>
    <recommendedName>
        <fullName evidence="2">NADAR domain-containing protein</fullName>
    </recommendedName>
</protein>
<feature type="compositionally biased region" description="Low complexity" evidence="1">
    <location>
        <begin position="46"/>
        <end position="58"/>
    </location>
</feature>
<evidence type="ECO:0000313" key="3">
    <source>
        <dbReference type="EMBL" id="THH27324.1"/>
    </source>
</evidence>
<feature type="region of interest" description="Disordered" evidence="1">
    <location>
        <begin position="113"/>
        <end position="237"/>
    </location>
</feature>
<dbReference type="OrthoDB" id="206452at2759"/>
<dbReference type="Pfam" id="PF08719">
    <property type="entry name" value="NADAR"/>
    <property type="match status" value="1"/>
</dbReference>
<evidence type="ECO:0000313" key="4">
    <source>
        <dbReference type="Proteomes" id="UP000308730"/>
    </source>
</evidence>
<sequence>MARSVQRLCGYSDAEWIQHIDFLRWSIYYIPSETYDVLEDPLHATPSGPSSRRASGASDYRPPTPHPNATSVSRAVPVSPAIDTENTDSQRDRSKHADASRRYAYHLVQTSREDVNVVDNPSRAPIVVTPKDPGNTDDAFQRAQNHSKDIPRSSTPAHSPPSNWPLGHGDFTSVLERRHSNVSDRDEGERKRRRRSSSLCRAAAALKRSYQSLRGKTTNPDQDNQDPAWNPDIEPAPIPVYDDQLPIEFRTYDKTGPYYGFSTFSPHPVMYEGKWYPTCVHLHQSFKFRPSYPDIAERIRKAGNDPFDAIEVAHRYERETREDWWGTPRFRKMTEILLLKFSQHPHLRRKLLSTGSKDIYHISREDRYWGCTSGPEYRGRNMLGQALQNVRDMLRDLSL</sequence>
<dbReference type="EMBL" id="SGPM01000261">
    <property type="protein sequence ID" value="THH27324.1"/>
    <property type="molecule type" value="Genomic_DNA"/>
</dbReference>
<feature type="region of interest" description="Disordered" evidence="1">
    <location>
        <begin position="41"/>
        <end position="101"/>
    </location>
</feature>